<keyword evidence="8" id="KW-1185">Reference proteome</keyword>
<dbReference type="InterPro" id="IPR036259">
    <property type="entry name" value="MFS_trans_sf"/>
</dbReference>
<protein>
    <submittedName>
        <fullName evidence="7">MFS transporter</fullName>
    </submittedName>
</protein>
<evidence type="ECO:0000259" key="6">
    <source>
        <dbReference type="PROSITE" id="PS50850"/>
    </source>
</evidence>
<name>A0ABY6CYT4_9BACT</name>
<evidence type="ECO:0000313" key="8">
    <source>
        <dbReference type="Proteomes" id="UP001062165"/>
    </source>
</evidence>
<feature type="transmembrane region" description="Helical" evidence="5">
    <location>
        <begin position="266"/>
        <end position="286"/>
    </location>
</feature>
<dbReference type="Pfam" id="PF07690">
    <property type="entry name" value="MFS_1"/>
    <property type="match status" value="1"/>
</dbReference>
<sequence length="420" mass="46475">MSYFPVRYKLVISTFSLTLLLYIDRVGISAAKGFIGKDLGLSDPQLGWVMSAFALGYALFQVPAGLMSDKYGPRRVIAWIVSVWSFFTLATGLAWNFVTMLIVRFLFGAGEAGAFPGISRANLTWIPLRERGVVTGINFSGSRLGAAFAFPLITWVIASFGWRWSFYLMGGIGLVWAYFWYEWFRDMPEEHAGVSEAEKKMIVEQRQAIDQIQVKSLPISTLLKSTNLWLAMAQYFSSNFIFFFCLTWMLPYLAERFQVTALEASVYSMFPLICGAFGNWFSGWLVDRIYKSGHWRRSRSIPAIIGFVLVGIGVLVILSSSSIVIAVAGLSVAVFGADMTLSPSWSFCMDVGKANAGAVSGAMNMAGNVGSFVTAILFPYLIKWTGTADTFFIISGVFVAIAILAWLLMNPSKSILNEKI</sequence>
<feature type="transmembrane region" description="Helical" evidence="5">
    <location>
        <begin position="356"/>
        <end position="378"/>
    </location>
</feature>
<organism evidence="7 8">
    <name type="scientific">Reichenbachiella carrageenanivorans</name>
    <dbReference type="NCBI Taxonomy" id="2979869"/>
    <lineage>
        <taxon>Bacteria</taxon>
        <taxon>Pseudomonadati</taxon>
        <taxon>Bacteroidota</taxon>
        <taxon>Cytophagia</taxon>
        <taxon>Cytophagales</taxon>
        <taxon>Reichenbachiellaceae</taxon>
        <taxon>Reichenbachiella</taxon>
    </lineage>
</organism>
<feature type="domain" description="Major facilitator superfamily (MFS) profile" evidence="6">
    <location>
        <begin position="10"/>
        <end position="413"/>
    </location>
</feature>
<proteinExistence type="predicted"/>
<evidence type="ECO:0000256" key="4">
    <source>
        <dbReference type="ARBA" id="ARBA00023136"/>
    </source>
</evidence>
<evidence type="ECO:0000256" key="3">
    <source>
        <dbReference type="ARBA" id="ARBA00022989"/>
    </source>
</evidence>
<comment type="subcellular location">
    <subcellularLocation>
        <location evidence="1">Membrane</location>
        <topology evidence="1">Multi-pass membrane protein</topology>
    </subcellularLocation>
</comment>
<feature type="transmembrane region" description="Helical" evidence="5">
    <location>
        <begin position="307"/>
        <end position="336"/>
    </location>
</feature>
<dbReference type="Proteomes" id="UP001062165">
    <property type="component" value="Chromosome"/>
</dbReference>
<feature type="transmembrane region" description="Helical" evidence="5">
    <location>
        <begin position="76"/>
        <end position="95"/>
    </location>
</feature>
<feature type="transmembrane region" description="Helical" evidence="5">
    <location>
        <begin position="46"/>
        <end position="64"/>
    </location>
</feature>
<feature type="transmembrane region" description="Helical" evidence="5">
    <location>
        <begin position="390"/>
        <end position="409"/>
    </location>
</feature>
<dbReference type="Gene3D" id="1.20.1250.20">
    <property type="entry name" value="MFS general substrate transporter like domains"/>
    <property type="match status" value="2"/>
</dbReference>
<feature type="transmembrane region" description="Helical" evidence="5">
    <location>
        <begin position="164"/>
        <end position="181"/>
    </location>
</feature>
<dbReference type="PANTHER" id="PTHR11662">
    <property type="entry name" value="SOLUTE CARRIER FAMILY 17"/>
    <property type="match status" value="1"/>
</dbReference>
<dbReference type="CDD" id="cd17319">
    <property type="entry name" value="MFS_ExuT_GudP_like"/>
    <property type="match status" value="1"/>
</dbReference>
<evidence type="ECO:0000313" key="7">
    <source>
        <dbReference type="EMBL" id="UXX79079.1"/>
    </source>
</evidence>
<dbReference type="PANTHER" id="PTHR11662:SF399">
    <property type="entry name" value="FI19708P1-RELATED"/>
    <property type="match status" value="1"/>
</dbReference>
<dbReference type="InterPro" id="IPR050382">
    <property type="entry name" value="MFS_Na/Anion_cotransporter"/>
</dbReference>
<keyword evidence="4 5" id="KW-0472">Membrane</keyword>
<dbReference type="InterPro" id="IPR011701">
    <property type="entry name" value="MFS"/>
</dbReference>
<dbReference type="PROSITE" id="PS50850">
    <property type="entry name" value="MFS"/>
    <property type="match status" value="1"/>
</dbReference>
<evidence type="ECO:0000256" key="1">
    <source>
        <dbReference type="ARBA" id="ARBA00004141"/>
    </source>
</evidence>
<dbReference type="EMBL" id="CP106735">
    <property type="protein sequence ID" value="UXX79079.1"/>
    <property type="molecule type" value="Genomic_DNA"/>
</dbReference>
<dbReference type="InterPro" id="IPR020846">
    <property type="entry name" value="MFS_dom"/>
</dbReference>
<feature type="transmembrane region" description="Helical" evidence="5">
    <location>
        <begin position="140"/>
        <end position="158"/>
    </location>
</feature>
<keyword evidence="3 5" id="KW-1133">Transmembrane helix</keyword>
<gene>
    <name evidence="7" type="ORF">N7E81_17125</name>
</gene>
<dbReference type="RefSeq" id="WP_263050822.1">
    <property type="nucleotide sequence ID" value="NZ_CP106735.1"/>
</dbReference>
<evidence type="ECO:0000256" key="2">
    <source>
        <dbReference type="ARBA" id="ARBA00022692"/>
    </source>
</evidence>
<evidence type="ECO:0000256" key="5">
    <source>
        <dbReference type="SAM" id="Phobius"/>
    </source>
</evidence>
<feature type="transmembrane region" description="Helical" evidence="5">
    <location>
        <begin position="228"/>
        <end position="254"/>
    </location>
</feature>
<reference evidence="7" key="1">
    <citation type="submission" date="2022-10" db="EMBL/GenBank/DDBJ databases">
        <title>Comparative genomics and taxonomic characterization of three novel marine species of genus Reichenbachiella exhibiting antioxidant and polysaccharide degradation activities.</title>
        <authorList>
            <person name="Muhammad N."/>
            <person name="Lee Y.-J."/>
            <person name="Ko J."/>
            <person name="Kim S.-G."/>
        </authorList>
    </citation>
    <scope>NUCLEOTIDE SEQUENCE</scope>
    <source>
        <strain evidence="7">Wsw4-B4</strain>
    </source>
</reference>
<accession>A0ABY6CYT4</accession>
<dbReference type="SUPFAM" id="SSF103473">
    <property type="entry name" value="MFS general substrate transporter"/>
    <property type="match status" value="1"/>
</dbReference>
<keyword evidence="2 5" id="KW-0812">Transmembrane</keyword>